<name>A0A1S9RSS2_PENBI</name>
<dbReference type="Gene3D" id="3.30.40.10">
    <property type="entry name" value="Zinc/RING finger domain, C3HC4 (zinc finger)"/>
    <property type="match status" value="1"/>
</dbReference>
<dbReference type="AlphaFoldDB" id="A0A1S9RSS2"/>
<dbReference type="PROSITE" id="PS50089">
    <property type="entry name" value="ZF_RING_2"/>
    <property type="match status" value="1"/>
</dbReference>
<keyword evidence="3" id="KW-0862">Zinc</keyword>
<feature type="domain" description="RING-type" evidence="7">
    <location>
        <begin position="367"/>
        <end position="408"/>
    </location>
</feature>
<dbReference type="InterPro" id="IPR001841">
    <property type="entry name" value="Znf_RING"/>
</dbReference>
<feature type="region of interest" description="Disordered" evidence="6">
    <location>
        <begin position="610"/>
        <end position="633"/>
    </location>
</feature>
<proteinExistence type="predicted"/>
<feature type="compositionally biased region" description="Polar residues" evidence="6">
    <location>
        <begin position="1"/>
        <end position="32"/>
    </location>
</feature>
<evidence type="ECO:0000256" key="5">
    <source>
        <dbReference type="SAM" id="Coils"/>
    </source>
</evidence>
<keyword evidence="5" id="KW-0175">Coiled coil</keyword>
<evidence type="ECO:0000256" key="4">
    <source>
        <dbReference type="PROSITE-ProRule" id="PRU00175"/>
    </source>
</evidence>
<feature type="region of interest" description="Disordered" evidence="6">
    <location>
        <begin position="645"/>
        <end position="684"/>
    </location>
</feature>
<evidence type="ECO:0000259" key="7">
    <source>
        <dbReference type="PROSITE" id="PS50089"/>
    </source>
</evidence>
<dbReference type="PROSITE" id="PS00518">
    <property type="entry name" value="ZF_RING_1"/>
    <property type="match status" value="1"/>
</dbReference>
<feature type="compositionally biased region" description="Basic and acidic residues" evidence="6">
    <location>
        <begin position="45"/>
        <end position="60"/>
    </location>
</feature>
<dbReference type="InterPro" id="IPR017907">
    <property type="entry name" value="Znf_RING_CS"/>
</dbReference>
<dbReference type="GO" id="GO:0007131">
    <property type="term" value="P:reciprocal meiotic recombination"/>
    <property type="evidence" value="ECO:0007669"/>
    <property type="project" value="InterPro"/>
</dbReference>
<reference evidence="9" key="1">
    <citation type="submission" date="2015-09" db="EMBL/GenBank/DDBJ databases">
        <authorList>
            <person name="Fill T.P."/>
            <person name="Baretta J.F."/>
            <person name="de Almeida L.G."/>
            <person name="Rocha M."/>
            <person name="de Souza D.H."/>
            <person name="Malavazi I."/>
            <person name="Cerdeira L.T."/>
            <person name="Hong H."/>
            <person name="Samborskyy M."/>
            <person name="de Vasconcelos A.T."/>
            <person name="Leadlay P."/>
            <person name="Rodrigues-Filho E."/>
        </authorList>
    </citation>
    <scope>NUCLEOTIDE SEQUENCE [LARGE SCALE GENOMIC DNA]</scope>
    <source>
        <strain evidence="9">LaBioMMi 136</strain>
    </source>
</reference>
<evidence type="ECO:0000256" key="6">
    <source>
        <dbReference type="SAM" id="MobiDB-lite"/>
    </source>
</evidence>
<dbReference type="PANTHER" id="PTHR14305:SF0">
    <property type="entry name" value="E3 UBIQUITIN-PROTEIN LIGASE CCNB1IP1"/>
    <property type="match status" value="1"/>
</dbReference>
<feature type="compositionally biased region" description="Polar residues" evidence="6">
    <location>
        <begin position="612"/>
        <end position="621"/>
    </location>
</feature>
<feature type="compositionally biased region" description="Polar residues" evidence="6">
    <location>
        <begin position="122"/>
        <end position="132"/>
    </location>
</feature>
<dbReference type="Pfam" id="PF14634">
    <property type="entry name" value="zf-RING_5"/>
    <property type="match status" value="1"/>
</dbReference>
<dbReference type="PANTHER" id="PTHR14305">
    <property type="entry name" value="E3 UBIQUITIN-PROTEIN LIGASE CCNB1IP1"/>
    <property type="match status" value="1"/>
</dbReference>
<dbReference type="EMBL" id="LJBN01000118">
    <property type="protein sequence ID" value="OOQ88562.1"/>
    <property type="molecule type" value="Genomic_DNA"/>
</dbReference>
<feature type="region of interest" description="Disordered" evidence="6">
    <location>
        <begin position="1"/>
        <end position="142"/>
    </location>
</feature>
<protein>
    <submittedName>
        <fullName evidence="8">XAP5 domain-containing protein</fullName>
    </submittedName>
</protein>
<dbReference type="InterPro" id="IPR042448">
    <property type="entry name" value="CCNB1IP1"/>
</dbReference>
<dbReference type="SUPFAM" id="SSF57850">
    <property type="entry name" value="RING/U-box"/>
    <property type="match status" value="1"/>
</dbReference>
<evidence type="ECO:0000313" key="9">
    <source>
        <dbReference type="Proteomes" id="UP000190744"/>
    </source>
</evidence>
<keyword evidence="2 4" id="KW-0863">Zinc-finger</keyword>
<dbReference type="Proteomes" id="UP000190744">
    <property type="component" value="Unassembled WGS sequence"/>
</dbReference>
<organism evidence="8 9">
    <name type="scientific">Penicillium brasilianum</name>
    <dbReference type="NCBI Taxonomy" id="104259"/>
    <lineage>
        <taxon>Eukaryota</taxon>
        <taxon>Fungi</taxon>
        <taxon>Dikarya</taxon>
        <taxon>Ascomycota</taxon>
        <taxon>Pezizomycotina</taxon>
        <taxon>Eurotiomycetes</taxon>
        <taxon>Eurotiomycetidae</taxon>
        <taxon>Eurotiales</taxon>
        <taxon>Aspergillaceae</taxon>
        <taxon>Penicillium</taxon>
    </lineage>
</organism>
<evidence type="ECO:0000256" key="2">
    <source>
        <dbReference type="ARBA" id="ARBA00022771"/>
    </source>
</evidence>
<sequence length="684" mass="75385">MESSEQDSRTSTPRSFTGQSVSAEDMLKSQTVGLVHLSDFRKRRAEVLEQKEREAHDKSLGRLASGNSRSATPSAGEVTDGSSTPRSDAPPKKKKKKALAKSKLSFGDDHDDTGEESAATPRDSSVSRSGSRTPIEEGATSAAAVRRMKANPNAPPPPKALTKAALEAEAQARDALRKEFLAMQEAVKNTEIAVPFVFFDGTSIPAGSVKMKKGDYIWLFLDRCRKVGAEMGVGGANGASKARKEWARISVDDLMLVKGDVIVPHHYEFYYFIANRVPSFSRAGGLLFNYSDKPEPAKSNEDDPLFRPSDRKLEGYDNDATETKVVDRRWRVLSSQVTSQPRFSHSPIRSHDLHLMDFHLRCNSLKCRTQLQERAVVTTCSHIFCLGCADGLGLSLPTAEDRRCPACQTVLSNPDDAVSTILNPTEDYKTSVLSGLDPNTIMECAGRALGFWAYQSTQEIFYQEYLGKSLTEKYSSLSTQMDKVIHNANSEISTLHSKVSDLQTAQEQLEKKNQELVDLYREKSKKLAQMTNLYNLLKARAMKSRMETAASESASQTLNNLSSRTGPIMPPAQPGPAQPRMSMPNIQKARTPKTPSFAFGPEGVEQLHRYQRSGTGSSRISRPQMGGNPTMPPPAGHAVFNIRTAQASAMGQQHRTRLPHPNRPPTVMSRLPPEDEILARFGKQ</sequence>
<dbReference type="InterPro" id="IPR048337">
    <property type="entry name" value="FAM50A/XAP5_C"/>
</dbReference>
<feature type="region of interest" description="Disordered" evidence="6">
    <location>
        <begin position="294"/>
        <end position="313"/>
    </location>
</feature>
<evidence type="ECO:0000256" key="1">
    <source>
        <dbReference type="ARBA" id="ARBA00022723"/>
    </source>
</evidence>
<dbReference type="GO" id="GO:0000795">
    <property type="term" value="C:synaptonemal complex"/>
    <property type="evidence" value="ECO:0007669"/>
    <property type="project" value="InterPro"/>
</dbReference>
<feature type="coiled-coil region" evidence="5">
    <location>
        <begin position="492"/>
        <end position="529"/>
    </location>
</feature>
<dbReference type="Pfam" id="PF04921">
    <property type="entry name" value="XAP5"/>
    <property type="match status" value="1"/>
</dbReference>
<dbReference type="GO" id="GO:0008270">
    <property type="term" value="F:zinc ion binding"/>
    <property type="evidence" value="ECO:0007669"/>
    <property type="project" value="UniProtKB-KW"/>
</dbReference>
<dbReference type="InterPro" id="IPR013083">
    <property type="entry name" value="Znf_RING/FYVE/PHD"/>
</dbReference>
<evidence type="ECO:0000313" key="8">
    <source>
        <dbReference type="EMBL" id="OOQ88562.1"/>
    </source>
</evidence>
<gene>
    <name evidence="8" type="ORF">PEBR_12661</name>
</gene>
<keyword evidence="1" id="KW-0479">Metal-binding</keyword>
<evidence type="ECO:0000256" key="3">
    <source>
        <dbReference type="ARBA" id="ARBA00022833"/>
    </source>
</evidence>
<accession>A0A1S9RSS2</accession>
<comment type="caution">
    <text evidence="8">The sequence shown here is derived from an EMBL/GenBank/DDBJ whole genome shotgun (WGS) entry which is preliminary data.</text>
</comment>
<dbReference type="GO" id="GO:0061630">
    <property type="term" value="F:ubiquitin protein ligase activity"/>
    <property type="evidence" value="ECO:0007669"/>
    <property type="project" value="InterPro"/>
</dbReference>